<dbReference type="SUPFAM" id="SSF54523">
    <property type="entry name" value="Pili subunits"/>
    <property type="match status" value="1"/>
</dbReference>
<keyword evidence="1" id="KW-0472">Membrane</keyword>
<evidence type="ECO:0000313" key="3">
    <source>
        <dbReference type="Proteomes" id="UP000034794"/>
    </source>
</evidence>
<dbReference type="Proteomes" id="UP000034794">
    <property type="component" value="Unassembled WGS sequence"/>
</dbReference>
<sequence>MSHPIHHSGHTLIELLVVMGMFTILFAVSSFNLLGARSHTSLGTTVDTLLTDLRGQQTRAMNGDTGGSGSPSDYGVHFLTNGYTLFQAPYSPSDPSNLTVSLDDVVITNTFPSDEVVFTRGSGEVAGGGASIRLTGTTSPVGPLIITLNRFGVIQSVN</sequence>
<gene>
    <name evidence="2" type="ORF">UX47_C0001G0189</name>
</gene>
<comment type="caution">
    <text evidence="2">The sequence shown here is derived from an EMBL/GenBank/DDBJ whole genome shotgun (WGS) entry which is preliminary data.</text>
</comment>
<dbReference type="InterPro" id="IPR045584">
    <property type="entry name" value="Pilin-like"/>
</dbReference>
<dbReference type="NCBIfam" id="TIGR02532">
    <property type="entry name" value="IV_pilin_GFxxxE"/>
    <property type="match status" value="1"/>
</dbReference>
<evidence type="ECO:0008006" key="4">
    <source>
        <dbReference type="Google" id="ProtNLM"/>
    </source>
</evidence>
<evidence type="ECO:0000256" key="1">
    <source>
        <dbReference type="SAM" id="Phobius"/>
    </source>
</evidence>
<dbReference type="InterPro" id="IPR012902">
    <property type="entry name" value="N_methyl_site"/>
</dbReference>
<accession>A0A0G1PMC7</accession>
<name>A0A0G1PMC7_9BACT</name>
<dbReference type="Pfam" id="PF07963">
    <property type="entry name" value="N_methyl"/>
    <property type="match status" value="1"/>
</dbReference>
<feature type="transmembrane region" description="Helical" evidence="1">
    <location>
        <begin position="12"/>
        <end position="34"/>
    </location>
</feature>
<evidence type="ECO:0000313" key="2">
    <source>
        <dbReference type="EMBL" id="KKU33906.1"/>
    </source>
</evidence>
<organism evidence="2 3">
    <name type="scientific">Candidatus Collierbacteria bacterium GW2011_GWA2_46_26</name>
    <dbReference type="NCBI Taxonomy" id="1618381"/>
    <lineage>
        <taxon>Bacteria</taxon>
        <taxon>Candidatus Collieribacteriota</taxon>
    </lineage>
</organism>
<keyword evidence="1" id="KW-0812">Transmembrane</keyword>
<dbReference type="EMBL" id="LCMI01000001">
    <property type="protein sequence ID" value="KKU33906.1"/>
    <property type="molecule type" value="Genomic_DNA"/>
</dbReference>
<keyword evidence="1" id="KW-1133">Transmembrane helix</keyword>
<reference evidence="2 3" key="1">
    <citation type="journal article" date="2015" name="Nature">
        <title>rRNA introns, odd ribosomes, and small enigmatic genomes across a large radiation of phyla.</title>
        <authorList>
            <person name="Brown C.T."/>
            <person name="Hug L.A."/>
            <person name="Thomas B.C."/>
            <person name="Sharon I."/>
            <person name="Castelle C.J."/>
            <person name="Singh A."/>
            <person name="Wilkins M.J."/>
            <person name="Williams K.H."/>
            <person name="Banfield J.F."/>
        </authorList>
    </citation>
    <scope>NUCLEOTIDE SEQUENCE [LARGE SCALE GENOMIC DNA]</scope>
</reference>
<dbReference type="AlphaFoldDB" id="A0A0G1PMC7"/>
<proteinExistence type="predicted"/>
<protein>
    <recommendedName>
        <fullName evidence="4">General secretion pathway GspH domain-containing protein</fullName>
    </recommendedName>
</protein>